<evidence type="ECO:0000259" key="1">
    <source>
        <dbReference type="Pfam" id="PF03108"/>
    </source>
</evidence>
<dbReference type="AlphaFoldDB" id="A0A6G1CCZ9"/>
<comment type="caution">
    <text evidence="2">The sequence shown here is derived from an EMBL/GenBank/DDBJ whole genome shotgun (WGS) entry which is preliminary data.</text>
</comment>
<proteinExistence type="predicted"/>
<protein>
    <recommendedName>
        <fullName evidence="1">Transposase MuDR plant domain-containing protein</fullName>
    </recommendedName>
</protein>
<dbReference type="PANTHER" id="PTHR31973:SF93">
    <property type="entry name" value="OS01G0595300 PROTEIN"/>
    <property type="match status" value="1"/>
</dbReference>
<dbReference type="Proteomes" id="UP000479710">
    <property type="component" value="Unassembled WGS sequence"/>
</dbReference>
<evidence type="ECO:0000313" key="3">
    <source>
        <dbReference type="Proteomes" id="UP000479710"/>
    </source>
</evidence>
<dbReference type="PANTHER" id="PTHR31973">
    <property type="entry name" value="POLYPROTEIN, PUTATIVE-RELATED"/>
    <property type="match status" value="1"/>
</dbReference>
<feature type="domain" description="Transposase MuDR plant" evidence="1">
    <location>
        <begin position="36"/>
        <end position="99"/>
    </location>
</feature>
<keyword evidence="3" id="KW-1185">Reference proteome</keyword>
<name>A0A6G1CCZ9_9ORYZ</name>
<dbReference type="EMBL" id="SPHZ02000009">
    <property type="protein sequence ID" value="KAF0898495.1"/>
    <property type="molecule type" value="Genomic_DNA"/>
</dbReference>
<reference evidence="2 3" key="1">
    <citation type="submission" date="2019-11" db="EMBL/GenBank/DDBJ databases">
        <title>Whole genome sequence of Oryza granulata.</title>
        <authorList>
            <person name="Li W."/>
        </authorList>
    </citation>
    <scope>NUCLEOTIDE SEQUENCE [LARGE SCALE GENOMIC DNA]</scope>
    <source>
        <strain evidence="3">cv. Menghai</strain>
        <tissue evidence="2">Leaf</tissue>
    </source>
</reference>
<evidence type="ECO:0000313" key="2">
    <source>
        <dbReference type="EMBL" id="KAF0898495.1"/>
    </source>
</evidence>
<dbReference type="Pfam" id="PF03108">
    <property type="entry name" value="DBD_Tnp_Mut"/>
    <property type="match status" value="1"/>
</dbReference>
<accession>A0A6G1CCZ9</accession>
<dbReference type="InterPro" id="IPR004332">
    <property type="entry name" value="Transposase_MuDR"/>
</dbReference>
<organism evidence="2 3">
    <name type="scientific">Oryza meyeriana var. granulata</name>
    <dbReference type="NCBI Taxonomy" id="110450"/>
    <lineage>
        <taxon>Eukaryota</taxon>
        <taxon>Viridiplantae</taxon>
        <taxon>Streptophyta</taxon>
        <taxon>Embryophyta</taxon>
        <taxon>Tracheophyta</taxon>
        <taxon>Spermatophyta</taxon>
        <taxon>Magnoliopsida</taxon>
        <taxon>Liliopsida</taxon>
        <taxon>Poales</taxon>
        <taxon>Poaceae</taxon>
        <taxon>BOP clade</taxon>
        <taxon>Oryzoideae</taxon>
        <taxon>Oryzeae</taxon>
        <taxon>Oryzinae</taxon>
        <taxon>Oryza</taxon>
        <taxon>Oryza meyeriana</taxon>
    </lineage>
</organism>
<gene>
    <name evidence="2" type="ORF">E2562_008096</name>
</gene>
<dbReference type="OrthoDB" id="1852000at2759"/>
<sequence length="228" mass="26361">MEDDQVLVEPDLTPELEQSLIEPAQELEQNLVEQGLVIGQEFADVHTCRRAVKDMAIAMHFELRVVKSDRSRFIAKCAREGCPWRVHVAKCHGVPTFTVRTLHGEHTCDELRKMLGVNTDKMPVLTILSERQPQVVEAVEVNFPTAFHGFCLRYVNDMVQVQDVMPWFQRFPPNLWAVSYFEGIRYGHCNLGITEILYNWAMECHEFPIVQTVEHIKHQLTCWMLSSP</sequence>